<keyword evidence="2" id="KW-1003">Cell membrane</keyword>
<evidence type="ECO:0000256" key="4">
    <source>
        <dbReference type="ARBA" id="ARBA00022989"/>
    </source>
</evidence>
<feature type="transmembrane region" description="Helical" evidence="6">
    <location>
        <begin position="165"/>
        <end position="183"/>
    </location>
</feature>
<feature type="transmembrane region" description="Helical" evidence="6">
    <location>
        <begin position="204"/>
        <end position="226"/>
    </location>
</feature>
<evidence type="ECO:0000313" key="9">
    <source>
        <dbReference type="EMBL" id="SCC80828.1"/>
    </source>
</evidence>
<organism evidence="8 10">
    <name type="scientific">Saliniramus fredricksonii</name>
    <dbReference type="NCBI Taxonomy" id="1653334"/>
    <lineage>
        <taxon>Bacteria</taxon>
        <taxon>Pseudomonadati</taxon>
        <taxon>Pseudomonadota</taxon>
        <taxon>Alphaproteobacteria</taxon>
        <taxon>Hyphomicrobiales</taxon>
        <taxon>Salinarimonadaceae</taxon>
        <taxon>Saliniramus</taxon>
    </lineage>
</organism>
<evidence type="ECO:0000313" key="11">
    <source>
        <dbReference type="Proteomes" id="UP000182800"/>
    </source>
</evidence>
<dbReference type="STRING" id="1653334.GA0071312_1756"/>
<dbReference type="InterPro" id="IPR036259">
    <property type="entry name" value="MFS_trans_sf"/>
</dbReference>
<feature type="transmembrane region" description="Helical" evidence="6">
    <location>
        <begin position="299"/>
        <end position="320"/>
    </location>
</feature>
<dbReference type="InterPro" id="IPR050189">
    <property type="entry name" value="MFS_Efflux_Transporters"/>
</dbReference>
<evidence type="ECO:0000313" key="10">
    <source>
        <dbReference type="Proteomes" id="UP000050497"/>
    </source>
</evidence>
<proteinExistence type="predicted"/>
<keyword evidence="11" id="KW-1185">Reference proteome</keyword>
<feature type="domain" description="Major facilitator superfamily (MFS) profile" evidence="7">
    <location>
        <begin position="6"/>
        <end position="387"/>
    </location>
</feature>
<dbReference type="EMBL" id="FMBM01000002">
    <property type="protein sequence ID" value="SCC80828.1"/>
    <property type="molecule type" value="Genomic_DNA"/>
</dbReference>
<evidence type="ECO:0000256" key="2">
    <source>
        <dbReference type="ARBA" id="ARBA00022475"/>
    </source>
</evidence>
<protein>
    <submittedName>
        <fullName evidence="8">Major facilitator superfamily transporter</fullName>
    </submittedName>
    <submittedName>
        <fullName evidence="9">Predicted arabinose efflux permease, MFS family</fullName>
    </submittedName>
</protein>
<reference evidence="8 10" key="1">
    <citation type="submission" date="2015-09" db="EMBL/GenBank/DDBJ databases">
        <title>Identification and resolution of microdiversity through metagenomic sequencing of parallel consortia.</title>
        <authorList>
            <person name="Nelson W.C."/>
            <person name="Romine M.F."/>
            <person name="Lindemann S.R."/>
        </authorList>
    </citation>
    <scope>NUCLEOTIDE SEQUENCE [LARGE SCALE GENOMIC DNA]</scope>
    <source>
        <strain evidence="8">HL-109</strain>
    </source>
</reference>
<evidence type="ECO:0000313" key="8">
    <source>
        <dbReference type="EMBL" id="KPQ09981.1"/>
    </source>
</evidence>
<keyword evidence="3 6" id="KW-0812">Transmembrane</keyword>
<feature type="transmembrane region" description="Helical" evidence="6">
    <location>
        <begin position="274"/>
        <end position="293"/>
    </location>
</feature>
<dbReference type="GO" id="GO:0005886">
    <property type="term" value="C:plasma membrane"/>
    <property type="evidence" value="ECO:0007669"/>
    <property type="project" value="UniProtKB-SubCell"/>
</dbReference>
<dbReference type="AlphaFoldDB" id="A0A0P7X558"/>
<keyword evidence="5 6" id="KW-0472">Membrane</keyword>
<reference evidence="9 11" key="2">
    <citation type="submission" date="2016-08" db="EMBL/GenBank/DDBJ databases">
        <authorList>
            <person name="Varghese N."/>
            <person name="Submissions Spin"/>
        </authorList>
    </citation>
    <scope>NUCLEOTIDE SEQUENCE [LARGE SCALE GENOMIC DNA]</scope>
    <source>
        <strain evidence="9 11">HL-109</strain>
    </source>
</reference>
<evidence type="ECO:0000256" key="5">
    <source>
        <dbReference type="ARBA" id="ARBA00023136"/>
    </source>
</evidence>
<evidence type="ECO:0000256" key="3">
    <source>
        <dbReference type="ARBA" id="ARBA00022692"/>
    </source>
</evidence>
<feature type="transmembrane region" description="Helical" evidence="6">
    <location>
        <begin position="42"/>
        <end position="66"/>
    </location>
</feature>
<evidence type="ECO:0000256" key="6">
    <source>
        <dbReference type="SAM" id="Phobius"/>
    </source>
</evidence>
<sequence>MTYYQSLSAAGFAATAISYGPGRMGFGLFVPEFRSEFALSSAVVGFVSGLGFFGFFLGLIIAQVLLIKRGPEAPVLSGLVAATSGMVLVALAPNLLVLAIGVFLVASSAGFAWTPFNDAVHRKVFDVDRPTALSRISTGTSIGIAGAGIAALLMALTGVSWRVCWAFFALASAVALIVNWLVLREIERDPEGLPERGWRHLLRIEALPLFVIAFVYGTISAIYIAFAGDHMLESGGVAGLPVAATPAMVFLIYGLFGLTGLLTGRIEAVIGLPWLLRGLMLAGALSLAFAALLPGSWVGLVPSAGLQGLHVMMTSAVLAFWSERLFPALPSLGFTAALVASAAGSVLGPSVAGMAADAYGPATMFLAAATLPAATALVLRESQLRSRAVNAAMAYRAQLR</sequence>
<dbReference type="RefSeq" id="WP_074444652.1">
    <property type="nucleotide sequence ID" value="NZ_FMBM01000002.1"/>
</dbReference>
<dbReference type="Pfam" id="PF07690">
    <property type="entry name" value="MFS_1"/>
    <property type="match status" value="1"/>
</dbReference>
<dbReference type="PATRIC" id="fig|1653334.4.peg.139"/>
<dbReference type="Gene3D" id="1.20.1250.20">
    <property type="entry name" value="MFS general substrate transporter like domains"/>
    <property type="match status" value="1"/>
</dbReference>
<dbReference type="PANTHER" id="PTHR43124:SF3">
    <property type="entry name" value="CHLORAMPHENICOL EFFLUX PUMP RV0191"/>
    <property type="match status" value="1"/>
</dbReference>
<dbReference type="EMBL" id="LJSX01000020">
    <property type="protein sequence ID" value="KPQ09981.1"/>
    <property type="molecule type" value="Genomic_DNA"/>
</dbReference>
<evidence type="ECO:0000259" key="7">
    <source>
        <dbReference type="PROSITE" id="PS50850"/>
    </source>
</evidence>
<dbReference type="SUPFAM" id="SSF103473">
    <property type="entry name" value="MFS general substrate transporter"/>
    <property type="match status" value="1"/>
</dbReference>
<keyword evidence="4 6" id="KW-1133">Transmembrane helix</keyword>
<gene>
    <name evidence="9" type="ORF">GA0071312_1756</name>
    <name evidence="8" type="ORF">HLUCCO17_12810</name>
</gene>
<dbReference type="GO" id="GO:0022857">
    <property type="term" value="F:transmembrane transporter activity"/>
    <property type="evidence" value="ECO:0007669"/>
    <property type="project" value="InterPro"/>
</dbReference>
<dbReference type="OrthoDB" id="2957247at2"/>
<dbReference type="PROSITE" id="PS50850">
    <property type="entry name" value="MFS"/>
    <property type="match status" value="1"/>
</dbReference>
<evidence type="ECO:0000256" key="1">
    <source>
        <dbReference type="ARBA" id="ARBA00004651"/>
    </source>
</evidence>
<comment type="caution">
    <text evidence="8">The sequence shown here is derived from an EMBL/GenBank/DDBJ whole genome shotgun (WGS) entry which is preliminary data.</text>
</comment>
<dbReference type="Proteomes" id="UP000182800">
    <property type="component" value="Unassembled WGS sequence"/>
</dbReference>
<dbReference type="InterPro" id="IPR020846">
    <property type="entry name" value="MFS_dom"/>
</dbReference>
<dbReference type="InterPro" id="IPR011701">
    <property type="entry name" value="MFS"/>
</dbReference>
<feature type="transmembrane region" description="Helical" evidence="6">
    <location>
        <begin position="238"/>
        <end position="262"/>
    </location>
</feature>
<accession>A0A0P7X558</accession>
<comment type="subcellular location">
    <subcellularLocation>
        <location evidence="1">Cell membrane</location>
        <topology evidence="1">Multi-pass membrane protein</topology>
    </subcellularLocation>
</comment>
<feature type="transmembrane region" description="Helical" evidence="6">
    <location>
        <begin position="73"/>
        <end position="91"/>
    </location>
</feature>
<feature type="transmembrane region" description="Helical" evidence="6">
    <location>
        <begin position="97"/>
        <end position="116"/>
    </location>
</feature>
<name>A0A0P7X558_9HYPH</name>
<dbReference type="PANTHER" id="PTHR43124">
    <property type="entry name" value="PURINE EFFLUX PUMP PBUE"/>
    <property type="match status" value="1"/>
</dbReference>
<feature type="transmembrane region" description="Helical" evidence="6">
    <location>
        <begin position="136"/>
        <end position="159"/>
    </location>
</feature>
<dbReference type="Proteomes" id="UP000050497">
    <property type="component" value="Unassembled WGS sequence"/>
</dbReference>
<feature type="transmembrane region" description="Helical" evidence="6">
    <location>
        <begin position="358"/>
        <end position="379"/>
    </location>
</feature>
<feature type="transmembrane region" description="Helical" evidence="6">
    <location>
        <begin position="332"/>
        <end position="352"/>
    </location>
</feature>